<accession>A0A9W6KJ74</accession>
<reference evidence="2" key="2">
    <citation type="submission" date="2023-01" db="EMBL/GenBank/DDBJ databases">
        <authorList>
            <person name="Sun Q."/>
            <person name="Evtushenko L."/>
        </authorList>
    </citation>
    <scope>NUCLEOTIDE SEQUENCE</scope>
    <source>
        <strain evidence="2">VKM Ac-1321</strain>
    </source>
</reference>
<evidence type="ECO:0000313" key="3">
    <source>
        <dbReference type="Proteomes" id="UP001143480"/>
    </source>
</evidence>
<sequence>MSAPAVIVALYPPAVRERWGAEIGRELAEGGARSWPDAIAGAARLWLHPDDWPQTTAGQTRRVLAAALFAVTAVAALLLRSSAPAGGWCLLPILAGTALAAPLPPRHRPIRHVVATAARTLPRPAAAAIAMLALADSGLVDHPHGPLRVLLLAYYWATLTYIALQLTRFAARLLRIGAAPTRRRLRLALLVVGAGTTLAAAQSALGGPLLATAALAILAAAALHTRQNLRTPPPPAGV</sequence>
<gene>
    <name evidence="2" type="ORF">GCM10017581_048040</name>
</gene>
<keyword evidence="1" id="KW-0472">Membrane</keyword>
<name>A0A9W6KJ74_9ACTN</name>
<proteinExistence type="predicted"/>
<keyword evidence="1" id="KW-0812">Transmembrane</keyword>
<keyword evidence="3" id="KW-1185">Reference proteome</keyword>
<feature type="transmembrane region" description="Helical" evidence="1">
    <location>
        <begin position="146"/>
        <end position="164"/>
    </location>
</feature>
<keyword evidence="1" id="KW-1133">Transmembrane helix</keyword>
<feature type="transmembrane region" description="Helical" evidence="1">
    <location>
        <begin position="185"/>
        <end position="201"/>
    </location>
</feature>
<evidence type="ECO:0000256" key="1">
    <source>
        <dbReference type="SAM" id="Phobius"/>
    </source>
</evidence>
<evidence type="ECO:0000313" key="2">
    <source>
        <dbReference type="EMBL" id="GLL03061.1"/>
    </source>
</evidence>
<feature type="transmembrane region" description="Helical" evidence="1">
    <location>
        <begin position="63"/>
        <end position="79"/>
    </location>
</feature>
<dbReference type="RefSeq" id="WP_261965378.1">
    <property type="nucleotide sequence ID" value="NZ_BAAAXA010000001.1"/>
</dbReference>
<comment type="caution">
    <text evidence="2">The sequence shown here is derived from an EMBL/GenBank/DDBJ whole genome shotgun (WGS) entry which is preliminary data.</text>
</comment>
<organism evidence="2 3">
    <name type="scientific">Dactylosporangium matsuzakiense</name>
    <dbReference type="NCBI Taxonomy" id="53360"/>
    <lineage>
        <taxon>Bacteria</taxon>
        <taxon>Bacillati</taxon>
        <taxon>Actinomycetota</taxon>
        <taxon>Actinomycetes</taxon>
        <taxon>Micromonosporales</taxon>
        <taxon>Micromonosporaceae</taxon>
        <taxon>Dactylosporangium</taxon>
    </lineage>
</organism>
<protein>
    <submittedName>
        <fullName evidence="2">Uncharacterized protein</fullName>
    </submittedName>
</protein>
<dbReference type="EMBL" id="BSFP01000029">
    <property type="protein sequence ID" value="GLL03061.1"/>
    <property type="molecule type" value="Genomic_DNA"/>
</dbReference>
<reference evidence="2" key="1">
    <citation type="journal article" date="2014" name="Int. J. Syst. Evol. Microbiol.">
        <title>Complete genome sequence of Corynebacterium casei LMG S-19264T (=DSM 44701T), isolated from a smear-ripened cheese.</title>
        <authorList>
            <consortium name="US DOE Joint Genome Institute (JGI-PGF)"/>
            <person name="Walter F."/>
            <person name="Albersmeier A."/>
            <person name="Kalinowski J."/>
            <person name="Ruckert C."/>
        </authorList>
    </citation>
    <scope>NUCLEOTIDE SEQUENCE</scope>
    <source>
        <strain evidence="2">VKM Ac-1321</strain>
    </source>
</reference>
<dbReference type="Proteomes" id="UP001143480">
    <property type="component" value="Unassembled WGS sequence"/>
</dbReference>
<dbReference type="AlphaFoldDB" id="A0A9W6KJ74"/>